<reference evidence="1 2" key="1">
    <citation type="journal article" date="2022" name="Hortic Res">
        <title>A haplotype resolved chromosomal level avocado genome allows analysis of novel avocado genes.</title>
        <authorList>
            <person name="Nath O."/>
            <person name="Fletcher S.J."/>
            <person name="Hayward A."/>
            <person name="Shaw L.M."/>
            <person name="Masouleh A.K."/>
            <person name="Furtado A."/>
            <person name="Henry R.J."/>
            <person name="Mitter N."/>
        </authorList>
    </citation>
    <scope>NUCLEOTIDE SEQUENCE [LARGE SCALE GENOMIC DNA]</scope>
    <source>
        <strain evidence="2">cv. Hass</strain>
    </source>
</reference>
<comment type="caution">
    <text evidence="1">The sequence shown here is derived from an EMBL/GenBank/DDBJ whole genome shotgun (WGS) entry which is preliminary data.</text>
</comment>
<proteinExistence type="predicted"/>
<dbReference type="Proteomes" id="UP001234297">
    <property type="component" value="Chromosome 1"/>
</dbReference>
<evidence type="ECO:0000313" key="2">
    <source>
        <dbReference type="Proteomes" id="UP001234297"/>
    </source>
</evidence>
<organism evidence="1 2">
    <name type="scientific">Persea americana</name>
    <name type="common">Avocado</name>
    <dbReference type="NCBI Taxonomy" id="3435"/>
    <lineage>
        <taxon>Eukaryota</taxon>
        <taxon>Viridiplantae</taxon>
        <taxon>Streptophyta</taxon>
        <taxon>Embryophyta</taxon>
        <taxon>Tracheophyta</taxon>
        <taxon>Spermatophyta</taxon>
        <taxon>Magnoliopsida</taxon>
        <taxon>Magnoliidae</taxon>
        <taxon>Laurales</taxon>
        <taxon>Lauraceae</taxon>
        <taxon>Persea</taxon>
    </lineage>
</organism>
<evidence type="ECO:0000313" key="1">
    <source>
        <dbReference type="EMBL" id="KAJ8650121.1"/>
    </source>
</evidence>
<dbReference type="EMBL" id="CM056809">
    <property type="protein sequence ID" value="KAJ8650121.1"/>
    <property type="molecule type" value="Genomic_DNA"/>
</dbReference>
<name>A0ACC2MXJ0_PERAE</name>
<sequence>MDYYTLLVWASCFLCVFFQALQLARKKSSPAKLPPGPVPLPIIGSLFKLGNKPNETLAELAKTFGPLMTLRLGRVTTIVASSSTMAKEILRRHDHVLAGRPVVHSVCTLGYNDSSIPFSQPNQHWRRLRSICNTQVFTTQKLDSYQYLRRRKVQELLDHMREKSQTGQPVEIGEAAFATSLNLLSNTVFSVDLVGLNSKSAQEFSSLVWGFMEEIGGTNVVDYFTFLSPFDPQRRRRRMTAHLKRLFSIFDEMIDKRLQDRRSGSDDSGTRNDFLDTLLDHTHSGGLTRHHVKCLLTDIFTAGSETMASTTEWAMAELLNTPKVMAKARAELIESTIKGKSIEESDVSGLPYLQAVVKETFRLHPPGPLLIPHKAESDVEIGGFTIPKDSKVIVNVWAIGRDPDLWVDPTSFMPERFLGSNMDYKGQDFELIPFGSGRRICPGLPLASLMVHLMLASLLRSFDWKLPNGMSPQDTDMSHKFAITLRKDIPLLAIPIVPVD</sequence>
<protein>
    <submittedName>
        <fullName evidence="1">Uncharacterized protein</fullName>
    </submittedName>
</protein>
<gene>
    <name evidence="1" type="ORF">MRB53_003144</name>
</gene>
<accession>A0ACC2MXJ0</accession>
<keyword evidence="2" id="KW-1185">Reference proteome</keyword>